<dbReference type="Proteomes" id="UP001412239">
    <property type="component" value="Unassembled WGS sequence"/>
</dbReference>
<dbReference type="AlphaFoldDB" id="A0A292Q5I0"/>
<feature type="region of interest" description="Disordered" evidence="1">
    <location>
        <begin position="122"/>
        <end position="221"/>
    </location>
</feature>
<evidence type="ECO:0000313" key="2">
    <source>
        <dbReference type="EMBL" id="CUS13907.1"/>
    </source>
</evidence>
<protein>
    <submittedName>
        <fullName evidence="2">Uncharacterized protein</fullName>
    </submittedName>
</protein>
<evidence type="ECO:0000313" key="3">
    <source>
        <dbReference type="Proteomes" id="UP001412239"/>
    </source>
</evidence>
<feature type="region of interest" description="Disordered" evidence="1">
    <location>
        <begin position="571"/>
        <end position="643"/>
    </location>
</feature>
<keyword evidence="3" id="KW-1185">Reference proteome</keyword>
<gene>
    <name evidence="2" type="ORF">GSTUAT00001944001</name>
</gene>
<accession>A0A292Q5I0</accession>
<name>A0A292Q5I0_9PEZI</name>
<feature type="region of interest" description="Disordered" evidence="1">
    <location>
        <begin position="451"/>
        <end position="501"/>
    </location>
</feature>
<organism evidence="2 3">
    <name type="scientific">Tuber aestivum</name>
    <name type="common">summer truffle</name>
    <dbReference type="NCBI Taxonomy" id="59557"/>
    <lineage>
        <taxon>Eukaryota</taxon>
        <taxon>Fungi</taxon>
        <taxon>Dikarya</taxon>
        <taxon>Ascomycota</taxon>
        <taxon>Pezizomycotina</taxon>
        <taxon>Pezizomycetes</taxon>
        <taxon>Pezizales</taxon>
        <taxon>Tuberaceae</taxon>
        <taxon>Tuber</taxon>
    </lineage>
</organism>
<sequence>MGNYRIPKKNSNATEEERKRQRLRDTRNLATGIEIALKNLLPNESKVVKKAVWNTHDSLAVDIELGVDSSRTEFLGARIVDRATSNGQTRGNGGLVNGRRKFAGVPIAPRAMIKHWSVFDQGKAPDHSHKQGPQDPNGQIGVSRASPPTRAPNSNDGESPSDASGRTTHPYLQDPSDPNRLIGVPRPRLPSWAGRPDCHKSSSENPIRTSYPYLQDPSDPDKFVGVPRPFDWKDQSTVSDHYTGPAFYDHRRRQIELGVVPSIYPDYWINGQTFGDDDKDIFSAKRLHEKEREGMKSDAAGGPLDGVDRDGDVVMMQGQEINIPTAQEPEIVMPTPVRILPTPANSACGSLIQVFDGFRIEDDVVLETAETVKARQKFFAELESDETPIEPVNAPAASEGRSGGGEISSLVDLGDSKASDTASTSMVSRISAKSSTNALLSARIEKMQPYRTSSVAGSSYAPTASSGASDFDGPHKSRLGTPSQRSFGRNGTSNHSTASKAPSTVFSYAGSSGGRNCPFDTMFDAVLAHAIDIPVLEPTPALKSSLFAGHAANLRVPMSHNEKVSQWAASVIPSGNSNGQPPSPGKPVPASKAPVEFIFPRNRASGAKTILPTRKPNNTSSDLLEMGGREKGDMHPPPNSGKS</sequence>
<feature type="region of interest" description="Disordered" evidence="1">
    <location>
        <begin position="1"/>
        <end position="22"/>
    </location>
</feature>
<feature type="region of interest" description="Disordered" evidence="1">
    <location>
        <begin position="386"/>
        <end position="418"/>
    </location>
</feature>
<dbReference type="EMBL" id="LN890965">
    <property type="protein sequence ID" value="CUS13907.1"/>
    <property type="molecule type" value="Genomic_DNA"/>
</dbReference>
<evidence type="ECO:0000256" key="1">
    <source>
        <dbReference type="SAM" id="MobiDB-lite"/>
    </source>
</evidence>
<feature type="compositionally biased region" description="Polar residues" evidence="1">
    <location>
        <begin position="151"/>
        <end position="167"/>
    </location>
</feature>
<feature type="compositionally biased region" description="Polar residues" evidence="1">
    <location>
        <begin position="451"/>
        <end position="468"/>
    </location>
</feature>
<feature type="compositionally biased region" description="Polar residues" evidence="1">
    <location>
        <begin position="480"/>
        <end position="501"/>
    </location>
</feature>
<reference evidence="2" key="1">
    <citation type="submission" date="2015-10" db="EMBL/GenBank/DDBJ databases">
        <authorList>
            <person name="Regsiter A."/>
            <person name="william w."/>
        </authorList>
    </citation>
    <scope>NUCLEOTIDE SEQUENCE</scope>
    <source>
        <strain evidence="2">Montdore</strain>
    </source>
</reference>
<proteinExistence type="predicted"/>